<dbReference type="OrthoDB" id="633659at2"/>
<evidence type="ECO:0000256" key="1">
    <source>
        <dbReference type="ARBA" id="ARBA00006739"/>
    </source>
</evidence>
<organism evidence="6 7">
    <name type="scientific">Chitinophaga japonensis</name>
    <name type="common">Flexibacter japonensis</name>
    <dbReference type="NCBI Taxonomy" id="104662"/>
    <lineage>
        <taxon>Bacteria</taxon>
        <taxon>Pseudomonadati</taxon>
        <taxon>Bacteroidota</taxon>
        <taxon>Chitinophagia</taxon>
        <taxon>Chitinophagales</taxon>
        <taxon>Chitinophagaceae</taxon>
        <taxon>Chitinophaga</taxon>
    </lineage>
</organism>
<feature type="domain" description="Glycosyltransferase 2-like" evidence="5">
    <location>
        <begin position="7"/>
        <end position="114"/>
    </location>
</feature>
<keyword evidence="4" id="KW-1133">Transmembrane helix</keyword>
<accession>A0A562SNI5</accession>
<protein>
    <submittedName>
        <fullName evidence="6">GT2 family glycosyltransferase</fullName>
    </submittedName>
</protein>
<proteinExistence type="inferred from homology"/>
<gene>
    <name evidence="6" type="ORF">LX66_5088</name>
</gene>
<keyword evidence="4" id="KW-0812">Transmembrane</keyword>
<dbReference type="Gene3D" id="3.90.550.10">
    <property type="entry name" value="Spore Coat Polysaccharide Biosynthesis Protein SpsA, Chain A"/>
    <property type="match status" value="1"/>
</dbReference>
<sequence length="372" mass="41627">MQVSIDVIIPSFRLEEKYILPILRLPRPADAAVKFYLIVDNPSIQPSAAIRELVDHTHIFLLVNEQNMGAAETRNKGIDVTDADWILFLDDDIAVSDDLLVVYAQAAIREPAATGFIGLVQLPPPQSLFTKAIGISGSMDIFGIAEHKSSFAWGATANMMIRRSAIGDTRFSTAYPKSGGGEDVDFFLRVRERNGFENYRTLPQARVVHPWWNNEKVSFLRPFRYGKGNSWLGALNPQYTYYDFLNTPETVLLSLLAALLLFLAGSAWAWPVLIFTAGVLAIELVASAVQTVKRGATAHPVIIGYVTALRLVYETGVLWGKLSRMQPGKIGERFHDDGIVNKVFFYRSNTYRIVKWVLYPLLAWLILHHTSA</sequence>
<dbReference type="Pfam" id="PF00535">
    <property type="entry name" value="Glycos_transf_2"/>
    <property type="match status" value="1"/>
</dbReference>
<dbReference type="PANTHER" id="PTHR43179:SF12">
    <property type="entry name" value="GALACTOFURANOSYLTRANSFERASE GLFT2"/>
    <property type="match status" value="1"/>
</dbReference>
<evidence type="ECO:0000259" key="5">
    <source>
        <dbReference type="Pfam" id="PF00535"/>
    </source>
</evidence>
<evidence type="ECO:0000313" key="6">
    <source>
        <dbReference type="EMBL" id="TWI82514.1"/>
    </source>
</evidence>
<reference evidence="6 7" key="1">
    <citation type="journal article" date="2013" name="Stand. Genomic Sci.">
        <title>Genomic Encyclopedia of Type Strains, Phase I: The one thousand microbial genomes (KMG-I) project.</title>
        <authorList>
            <person name="Kyrpides N.C."/>
            <person name="Woyke T."/>
            <person name="Eisen J.A."/>
            <person name="Garrity G."/>
            <person name="Lilburn T.G."/>
            <person name="Beck B.J."/>
            <person name="Whitman W.B."/>
            <person name="Hugenholtz P."/>
            <person name="Klenk H.P."/>
        </authorList>
    </citation>
    <scope>NUCLEOTIDE SEQUENCE [LARGE SCALE GENOMIC DNA]</scope>
    <source>
        <strain evidence="6 7">DSM 13484</strain>
    </source>
</reference>
<feature type="transmembrane region" description="Helical" evidence="4">
    <location>
        <begin position="251"/>
        <end position="282"/>
    </location>
</feature>
<evidence type="ECO:0000256" key="2">
    <source>
        <dbReference type="ARBA" id="ARBA00022676"/>
    </source>
</evidence>
<dbReference type="RefSeq" id="WP_145718671.1">
    <property type="nucleotide sequence ID" value="NZ_BAAAFY010000006.1"/>
</dbReference>
<dbReference type="InterPro" id="IPR001173">
    <property type="entry name" value="Glyco_trans_2-like"/>
</dbReference>
<dbReference type="Proteomes" id="UP000316778">
    <property type="component" value="Unassembled WGS sequence"/>
</dbReference>
<dbReference type="AlphaFoldDB" id="A0A562SNI5"/>
<name>A0A562SNI5_CHIJA</name>
<keyword evidence="2" id="KW-0328">Glycosyltransferase</keyword>
<dbReference type="InterPro" id="IPR029044">
    <property type="entry name" value="Nucleotide-diphossugar_trans"/>
</dbReference>
<dbReference type="PANTHER" id="PTHR43179">
    <property type="entry name" value="RHAMNOSYLTRANSFERASE WBBL"/>
    <property type="match status" value="1"/>
</dbReference>
<keyword evidence="3 6" id="KW-0808">Transferase</keyword>
<evidence type="ECO:0000256" key="4">
    <source>
        <dbReference type="SAM" id="Phobius"/>
    </source>
</evidence>
<dbReference type="SUPFAM" id="SSF53448">
    <property type="entry name" value="Nucleotide-diphospho-sugar transferases"/>
    <property type="match status" value="1"/>
</dbReference>
<dbReference type="EMBL" id="VLLG01000006">
    <property type="protein sequence ID" value="TWI82514.1"/>
    <property type="molecule type" value="Genomic_DNA"/>
</dbReference>
<keyword evidence="4" id="KW-0472">Membrane</keyword>
<comment type="caution">
    <text evidence="6">The sequence shown here is derived from an EMBL/GenBank/DDBJ whole genome shotgun (WGS) entry which is preliminary data.</text>
</comment>
<dbReference type="GO" id="GO:0016757">
    <property type="term" value="F:glycosyltransferase activity"/>
    <property type="evidence" value="ECO:0007669"/>
    <property type="project" value="UniProtKB-KW"/>
</dbReference>
<comment type="similarity">
    <text evidence="1">Belongs to the glycosyltransferase 2 family.</text>
</comment>
<evidence type="ECO:0000256" key="3">
    <source>
        <dbReference type="ARBA" id="ARBA00022679"/>
    </source>
</evidence>
<evidence type="ECO:0000313" key="7">
    <source>
        <dbReference type="Proteomes" id="UP000316778"/>
    </source>
</evidence>
<keyword evidence="7" id="KW-1185">Reference proteome</keyword>